<dbReference type="EMBL" id="JBHUIW010000001">
    <property type="protein sequence ID" value="MFD2180605.1"/>
    <property type="molecule type" value="Genomic_DNA"/>
</dbReference>
<organism evidence="2 3">
    <name type="scientific">Rhodoplanes azumiensis</name>
    <dbReference type="NCBI Taxonomy" id="1897628"/>
    <lineage>
        <taxon>Bacteria</taxon>
        <taxon>Pseudomonadati</taxon>
        <taxon>Pseudomonadota</taxon>
        <taxon>Alphaproteobacteria</taxon>
        <taxon>Hyphomicrobiales</taxon>
        <taxon>Nitrobacteraceae</taxon>
        <taxon>Rhodoplanes</taxon>
    </lineage>
</organism>
<keyword evidence="3" id="KW-1185">Reference proteome</keyword>
<reference evidence="3" key="1">
    <citation type="journal article" date="2019" name="Int. J. Syst. Evol. Microbiol.">
        <title>The Global Catalogue of Microorganisms (GCM) 10K type strain sequencing project: providing services to taxonomists for standard genome sequencing and annotation.</title>
        <authorList>
            <consortium name="The Broad Institute Genomics Platform"/>
            <consortium name="The Broad Institute Genome Sequencing Center for Infectious Disease"/>
            <person name="Wu L."/>
            <person name="Ma J."/>
        </authorList>
    </citation>
    <scope>NUCLEOTIDE SEQUENCE [LARGE SCALE GENOMIC DNA]</scope>
    <source>
        <strain evidence="3">CGMCC 1.6774</strain>
    </source>
</reference>
<evidence type="ECO:0000313" key="3">
    <source>
        <dbReference type="Proteomes" id="UP001597314"/>
    </source>
</evidence>
<evidence type="ECO:0000256" key="1">
    <source>
        <dbReference type="SAM" id="SignalP"/>
    </source>
</evidence>
<feature type="chain" id="PRO_5046873363" description="Large exoprotein involved in heme utilization or adhesion" evidence="1">
    <location>
        <begin position="24"/>
        <end position="126"/>
    </location>
</feature>
<keyword evidence="1" id="KW-0732">Signal</keyword>
<dbReference type="Proteomes" id="UP001597314">
    <property type="component" value="Unassembled WGS sequence"/>
</dbReference>
<evidence type="ECO:0000313" key="2">
    <source>
        <dbReference type="EMBL" id="MFD2180605.1"/>
    </source>
</evidence>
<name>A0ABW5AED8_9BRAD</name>
<sequence>MTTAFVRCAVAALAAGSIGAVLATPVPADARTGFDGVWSVVVVTEQGDCDRAYRYPIRINDDGSLINAGSTSFDISGKVGRDGKLVVKLSYAGKSATGQGRLSGESGTGKWAGGACAGTWTAERRG</sequence>
<proteinExistence type="predicted"/>
<gene>
    <name evidence="2" type="ORF">ACFSOX_00430</name>
</gene>
<evidence type="ECO:0008006" key="4">
    <source>
        <dbReference type="Google" id="ProtNLM"/>
    </source>
</evidence>
<accession>A0ABW5AED8</accession>
<comment type="caution">
    <text evidence="2">The sequence shown here is derived from an EMBL/GenBank/DDBJ whole genome shotgun (WGS) entry which is preliminary data.</text>
</comment>
<protein>
    <recommendedName>
        <fullName evidence="4">Large exoprotein involved in heme utilization or adhesion</fullName>
    </recommendedName>
</protein>
<dbReference type="RefSeq" id="WP_378475822.1">
    <property type="nucleotide sequence ID" value="NZ_JBHUIW010000001.1"/>
</dbReference>
<feature type="signal peptide" evidence="1">
    <location>
        <begin position="1"/>
        <end position="23"/>
    </location>
</feature>